<dbReference type="InterPro" id="IPR055377">
    <property type="entry name" value="GH3_M"/>
</dbReference>
<protein>
    <recommendedName>
        <fullName evidence="1">GH3 middle domain-containing protein</fullName>
    </recommendedName>
</protein>
<dbReference type="PANTHER" id="PTHR31901:SF9">
    <property type="entry name" value="GH3 DOMAIN-CONTAINING PROTEIN"/>
    <property type="match status" value="1"/>
</dbReference>
<dbReference type="Pfam" id="PF23571">
    <property type="entry name" value="GH3_M"/>
    <property type="match status" value="1"/>
</dbReference>
<keyword evidence="3" id="KW-1185">Reference proteome</keyword>
<reference evidence="3" key="2">
    <citation type="submission" date="2015-01" db="EMBL/GenBank/DDBJ databases">
        <title>Evolutionary Origins and Diversification of the Mycorrhizal Mutualists.</title>
        <authorList>
            <consortium name="DOE Joint Genome Institute"/>
            <consortium name="Mycorrhizal Genomics Consortium"/>
            <person name="Kohler A."/>
            <person name="Kuo A."/>
            <person name="Nagy L.G."/>
            <person name="Floudas D."/>
            <person name="Copeland A."/>
            <person name="Barry K.W."/>
            <person name="Cichocki N."/>
            <person name="Veneault-Fourrey C."/>
            <person name="LaButti K."/>
            <person name="Lindquist E.A."/>
            <person name="Lipzen A."/>
            <person name="Lundell T."/>
            <person name="Morin E."/>
            <person name="Murat C."/>
            <person name="Riley R."/>
            <person name="Ohm R."/>
            <person name="Sun H."/>
            <person name="Tunlid A."/>
            <person name="Henrissat B."/>
            <person name="Grigoriev I.V."/>
            <person name="Hibbett D.S."/>
            <person name="Martin F."/>
        </authorList>
    </citation>
    <scope>NUCLEOTIDE SEQUENCE [LARGE SCALE GENOMIC DNA]</scope>
    <source>
        <strain evidence="3">Marx 270</strain>
    </source>
</reference>
<name>A0A0C3NSX4_PISTI</name>
<feature type="domain" description="GH3 middle" evidence="1">
    <location>
        <begin position="90"/>
        <end position="155"/>
    </location>
</feature>
<evidence type="ECO:0000313" key="3">
    <source>
        <dbReference type="Proteomes" id="UP000054217"/>
    </source>
</evidence>
<dbReference type="Proteomes" id="UP000054217">
    <property type="component" value="Unassembled WGS sequence"/>
</dbReference>
<dbReference type="GO" id="GO:0016881">
    <property type="term" value="F:acid-amino acid ligase activity"/>
    <property type="evidence" value="ECO:0007669"/>
    <property type="project" value="TreeGrafter"/>
</dbReference>
<dbReference type="EMBL" id="KN831973">
    <property type="protein sequence ID" value="KIO03995.1"/>
    <property type="molecule type" value="Genomic_DNA"/>
</dbReference>
<gene>
    <name evidence="2" type="ORF">M404DRAFT_597959</name>
</gene>
<dbReference type="OrthoDB" id="10004661at2759"/>
<dbReference type="GO" id="GO:0005737">
    <property type="term" value="C:cytoplasm"/>
    <property type="evidence" value="ECO:0007669"/>
    <property type="project" value="TreeGrafter"/>
</dbReference>
<proteinExistence type="predicted"/>
<dbReference type="AlphaFoldDB" id="A0A0C3NSX4"/>
<dbReference type="InterPro" id="IPR004993">
    <property type="entry name" value="GH3"/>
</dbReference>
<sequence>MHADPRRADELQHIGPPLSCPGWAQRVWPNLKLLTGICSGTFAAALPQARSILGPNVVVHNPCYICTECLIGRTLNFEDTETFVATTDELIEFLDVTQEPTRGQVLQAWDLRPGKFYQPVSTTRDGLWRYLIDDVIQVTGFDPRNGLPVFRYSRRKNLQLRLPHAMITETDLVSAIHAISGEDVVEVQEFTTVVDDRKFPHTVGFFVSVAGEIGPNVKSARQKAFAALVATNDEHQIAFDTNEFGLPTIRIVKPGTFTDYRRWRGESMKVGVGQIKLPAVLSDAQAQKWMAERVMLEL</sequence>
<dbReference type="InParanoid" id="A0A0C3NSX4"/>
<accession>A0A0C3NSX4</accession>
<reference evidence="2 3" key="1">
    <citation type="submission" date="2014-04" db="EMBL/GenBank/DDBJ databases">
        <authorList>
            <consortium name="DOE Joint Genome Institute"/>
            <person name="Kuo A."/>
            <person name="Kohler A."/>
            <person name="Costa M.D."/>
            <person name="Nagy L.G."/>
            <person name="Floudas D."/>
            <person name="Copeland A."/>
            <person name="Barry K.W."/>
            <person name="Cichocki N."/>
            <person name="Veneault-Fourrey C."/>
            <person name="LaButti K."/>
            <person name="Lindquist E.A."/>
            <person name="Lipzen A."/>
            <person name="Lundell T."/>
            <person name="Morin E."/>
            <person name="Murat C."/>
            <person name="Sun H."/>
            <person name="Tunlid A."/>
            <person name="Henrissat B."/>
            <person name="Grigoriev I.V."/>
            <person name="Hibbett D.S."/>
            <person name="Martin F."/>
            <person name="Nordberg H.P."/>
            <person name="Cantor M.N."/>
            <person name="Hua S.X."/>
        </authorList>
    </citation>
    <scope>NUCLEOTIDE SEQUENCE [LARGE SCALE GENOMIC DNA]</scope>
    <source>
        <strain evidence="2 3">Marx 270</strain>
    </source>
</reference>
<dbReference type="PANTHER" id="PTHR31901">
    <property type="entry name" value="GH3 DOMAIN-CONTAINING PROTEIN"/>
    <property type="match status" value="1"/>
</dbReference>
<evidence type="ECO:0000259" key="1">
    <source>
        <dbReference type="Pfam" id="PF23571"/>
    </source>
</evidence>
<dbReference type="HOGENOM" id="CLU_062473_0_0_1"/>
<organism evidence="2 3">
    <name type="scientific">Pisolithus tinctorius Marx 270</name>
    <dbReference type="NCBI Taxonomy" id="870435"/>
    <lineage>
        <taxon>Eukaryota</taxon>
        <taxon>Fungi</taxon>
        <taxon>Dikarya</taxon>
        <taxon>Basidiomycota</taxon>
        <taxon>Agaricomycotina</taxon>
        <taxon>Agaricomycetes</taxon>
        <taxon>Agaricomycetidae</taxon>
        <taxon>Boletales</taxon>
        <taxon>Sclerodermatineae</taxon>
        <taxon>Pisolithaceae</taxon>
        <taxon>Pisolithus</taxon>
    </lineage>
</organism>
<evidence type="ECO:0000313" key="2">
    <source>
        <dbReference type="EMBL" id="KIO03995.1"/>
    </source>
</evidence>